<comment type="caution">
    <text evidence="1">The sequence shown here is derived from an EMBL/GenBank/DDBJ whole genome shotgun (WGS) entry which is preliminary data.</text>
</comment>
<dbReference type="InterPro" id="IPR015943">
    <property type="entry name" value="WD40/YVTN_repeat-like_dom_sf"/>
</dbReference>
<dbReference type="EMBL" id="JASCZI010241757">
    <property type="protein sequence ID" value="MED6206450.1"/>
    <property type="molecule type" value="Genomic_DNA"/>
</dbReference>
<name>A0ABU6YAS7_9FABA</name>
<dbReference type="InterPro" id="IPR036322">
    <property type="entry name" value="WD40_repeat_dom_sf"/>
</dbReference>
<keyword evidence="2" id="KW-1185">Reference proteome</keyword>
<organism evidence="1 2">
    <name type="scientific">Stylosanthes scabra</name>
    <dbReference type="NCBI Taxonomy" id="79078"/>
    <lineage>
        <taxon>Eukaryota</taxon>
        <taxon>Viridiplantae</taxon>
        <taxon>Streptophyta</taxon>
        <taxon>Embryophyta</taxon>
        <taxon>Tracheophyta</taxon>
        <taxon>Spermatophyta</taxon>
        <taxon>Magnoliopsida</taxon>
        <taxon>eudicotyledons</taxon>
        <taxon>Gunneridae</taxon>
        <taxon>Pentapetalae</taxon>
        <taxon>rosids</taxon>
        <taxon>fabids</taxon>
        <taxon>Fabales</taxon>
        <taxon>Fabaceae</taxon>
        <taxon>Papilionoideae</taxon>
        <taxon>50 kb inversion clade</taxon>
        <taxon>dalbergioids sensu lato</taxon>
        <taxon>Dalbergieae</taxon>
        <taxon>Pterocarpus clade</taxon>
        <taxon>Stylosanthes</taxon>
    </lineage>
</organism>
<dbReference type="Proteomes" id="UP001341840">
    <property type="component" value="Unassembled WGS sequence"/>
</dbReference>
<dbReference type="Gene3D" id="2.130.10.10">
    <property type="entry name" value="YVTN repeat-like/Quinoprotein amine dehydrogenase"/>
    <property type="match status" value="1"/>
</dbReference>
<evidence type="ECO:0000313" key="1">
    <source>
        <dbReference type="EMBL" id="MED6206450.1"/>
    </source>
</evidence>
<reference evidence="1 2" key="1">
    <citation type="journal article" date="2023" name="Plants (Basel)">
        <title>Bridging the Gap: Combining Genomics and Transcriptomics Approaches to Understand Stylosanthes scabra, an Orphan Legume from the Brazilian Caatinga.</title>
        <authorList>
            <person name="Ferreira-Neto J.R.C."/>
            <person name="da Silva M.D."/>
            <person name="Binneck E."/>
            <person name="de Melo N.F."/>
            <person name="da Silva R.H."/>
            <person name="de Melo A.L.T.M."/>
            <person name="Pandolfi V."/>
            <person name="Bustamante F.O."/>
            <person name="Brasileiro-Vidal A.C."/>
            <person name="Benko-Iseppon A.M."/>
        </authorList>
    </citation>
    <scope>NUCLEOTIDE SEQUENCE [LARGE SCALE GENOMIC DNA]</scope>
    <source>
        <tissue evidence="1">Leaves</tissue>
    </source>
</reference>
<evidence type="ECO:0000313" key="2">
    <source>
        <dbReference type="Proteomes" id="UP001341840"/>
    </source>
</evidence>
<dbReference type="SUPFAM" id="SSF50978">
    <property type="entry name" value="WD40 repeat-like"/>
    <property type="match status" value="1"/>
</dbReference>
<protein>
    <submittedName>
        <fullName evidence="1">Uncharacterized protein</fullName>
    </submittedName>
</protein>
<gene>
    <name evidence="1" type="ORF">PIB30_026779</name>
</gene>
<proteinExistence type="predicted"/>
<sequence length="406" mass="46350">MDLIIRVADTIVHEQGRHAVRDFIFPLANANFPVFRPVFLDTRFWQSLTQRVWHRTVLEQDTWRLEYDFWHQRHQQIAENIVQGQYNESFMEVPVLARCTCLKVSNDCFAAGFLDGHVRVYDITTMALLADLRGSIQNNPKSVCGIVISGEDRFTFAREDGDIYHGPIMGPLYRAVPGVSWPISLLSFDGNTQYWVGLYSGIPSFKVWKLVQGEPQLVFSSETSFADWRLGSPRVSVTTSGHVVACDGDSIFAFSLTDPERWTCQRWLIQTHNPIGYRMLLRTFSTYGNSCVVVVEDTQHPQHLPLRLMMIDVASGQTLGTCEVPSPYGHRLSVIGCINDRFALVHTDEHTVRVISYSRAEILLHPTTLQVNDSYLEIAAVNERYFVSYNESTFRFMVLDFLAPPE</sequence>
<accession>A0ABU6YAS7</accession>